<dbReference type="Pfam" id="PF01850">
    <property type="entry name" value="PIN"/>
    <property type="match status" value="1"/>
</dbReference>
<dbReference type="InterPro" id="IPR002716">
    <property type="entry name" value="PIN_dom"/>
</dbReference>
<protein>
    <submittedName>
        <fullName evidence="2">Ribonuclease VapC</fullName>
        <ecNumber evidence="2">3.1.-.-</ecNumber>
    </submittedName>
</protein>
<reference evidence="2" key="1">
    <citation type="submission" date="2016-08" db="EMBL/GenBank/DDBJ databases">
        <authorList>
            <person name="Seilhamer J.J."/>
        </authorList>
    </citation>
    <scope>NUCLEOTIDE SEQUENCE</scope>
    <source>
        <strain evidence="2">86</strain>
    </source>
</reference>
<dbReference type="Gene3D" id="3.40.50.1010">
    <property type="entry name" value="5'-nuclease"/>
    <property type="match status" value="1"/>
</dbReference>
<organism evidence="2">
    <name type="scientific">uncultured Pleomorphomonas sp</name>
    <dbReference type="NCBI Taxonomy" id="442121"/>
    <lineage>
        <taxon>Bacteria</taxon>
        <taxon>Pseudomonadati</taxon>
        <taxon>Pseudomonadota</taxon>
        <taxon>Alphaproteobacteria</taxon>
        <taxon>Hyphomicrobiales</taxon>
        <taxon>Pleomorphomonadaceae</taxon>
        <taxon>Pleomorphomonas</taxon>
        <taxon>environmental samples</taxon>
    </lineage>
</organism>
<dbReference type="RefSeq" id="WP_288198174.1">
    <property type="nucleotide sequence ID" value="NZ_LT608334.1"/>
</dbReference>
<proteinExistence type="predicted"/>
<feature type="domain" description="PIN" evidence="1">
    <location>
        <begin position="3"/>
        <end position="131"/>
    </location>
</feature>
<dbReference type="EC" id="3.1.-.-" evidence="2"/>
<keyword evidence="2" id="KW-0378">Hydrolase</keyword>
<gene>
    <name evidence="2" type="primary">vapC</name>
    <name evidence="2" type="ORF">KL86PLE_80016</name>
</gene>
<name>A0A212LM26_9HYPH</name>
<evidence type="ECO:0000259" key="1">
    <source>
        <dbReference type="Pfam" id="PF01850"/>
    </source>
</evidence>
<dbReference type="GO" id="GO:0016787">
    <property type="term" value="F:hydrolase activity"/>
    <property type="evidence" value="ECO:0007669"/>
    <property type="project" value="UniProtKB-KW"/>
</dbReference>
<dbReference type="SUPFAM" id="SSF88723">
    <property type="entry name" value="PIN domain-like"/>
    <property type="match status" value="1"/>
</dbReference>
<accession>A0A212LM26</accession>
<dbReference type="AlphaFoldDB" id="A0A212LM26"/>
<dbReference type="CDD" id="cd09874">
    <property type="entry name" value="PIN_MT3492-like"/>
    <property type="match status" value="1"/>
</dbReference>
<evidence type="ECO:0000313" key="2">
    <source>
        <dbReference type="EMBL" id="SCM78591.1"/>
    </source>
</evidence>
<dbReference type="EMBL" id="FMJD01000012">
    <property type="protein sequence ID" value="SCM78591.1"/>
    <property type="molecule type" value="Genomic_DNA"/>
</dbReference>
<dbReference type="InterPro" id="IPR029060">
    <property type="entry name" value="PIN-like_dom_sf"/>
</dbReference>
<sequence>MLYLDTSILVSAMTSESETERSQRRLAETPLAEMAVSVWTRTEFASALSIKVRTGQISLEQSRQSQALCDEFVGAIGAVWSVEDRHFAAAADLASQPELSLKAGDALHLALVLDHGATLVTLDERLARAAEAVG</sequence>